<protein>
    <recommendedName>
        <fullName evidence="3">YkgJ family cysteine cluster protein</fullName>
    </recommendedName>
</protein>
<organism evidence="1 2">
    <name type="scientific">Anatilimnocola aggregata</name>
    <dbReference type="NCBI Taxonomy" id="2528021"/>
    <lineage>
        <taxon>Bacteria</taxon>
        <taxon>Pseudomonadati</taxon>
        <taxon>Planctomycetota</taxon>
        <taxon>Planctomycetia</taxon>
        <taxon>Pirellulales</taxon>
        <taxon>Pirellulaceae</taxon>
        <taxon>Anatilimnocola</taxon>
    </lineage>
</organism>
<dbReference type="OrthoDB" id="275146at2"/>
<gene>
    <name evidence="1" type="ORF">ETAA8_03250</name>
</gene>
<dbReference type="RefSeq" id="WP_145083921.1">
    <property type="nucleotide sequence ID" value="NZ_CP036274.1"/>
</dbReference>
<keyword evidence="2" id="KW-1185">Reference proteome</keyword>
<dbReference type="EMBL" id="CP036274">
    <property type="protein sequence ID" value="QDU25261.1"/>
    <property type="molecule type" value="Genomic_DNA"/>
</dbReference>
<reference evidence="1 2" key="1">
    <citation type="submission" date="2019-02" db="EMBL/GenBank/DDBJ databases">
        <title>Deep-cultivation of Planctomycetes and their phenomic and genomic characterization uncovers novel biology.</title>
        <authorList>
            <person name="Wiegand S."/>
            <person name="Jogler M."/>
            <person name="Boedeker C."/>
            <person name="Pinto D."/>
            <person name="Vollmers J."/>
            <person name="Rivas-Marin E."/>
            <person name="Kohn T."/>
            <person name="Peeters S.H."/>
            <person name="Heuer A."/>
            <person name="Rast P."/>
            <person name="Oberbeckmann S."/>
            <person name="Bunk B."/>
            <person name="Jeske O."/>
            <person name="Meyerdierks A."/>
            <person name="Storesund J.E."/>
            <person name="Kallscheuer N."/>
            <person name="Luecker S."/>
            <person name="Lage O.M."/>
            <person name="Pohl T."/>
            <person name="Merkel B.J."/>
            <person name="Hornburger P."/>
            <person name="Mueller R.-W."/>
            <person name="Bruemmer F."/>
            <person name="Labrenz M."/>
            <person name="Spormann A.M."/>
            <person name="Op den Camp H."/>
            <person name="Overmann J."/>
            <person name="Amann R."/>
            <person name="Jetten M.S.M."/>
            <person name="Mascher T."/>
            <person name="Medema M.H."/>
            <person name="Devos D.P."/>
            <person name="Kaster A.-K."/>
            <person name="Ovreas L."/>
            <person name="Rohde M."/>
            <person name="Galperin M.Y."/>
            <person name="Jogler C."/>
        </authorList>
    </citation>
    <scope>NUCLEOTIDE SEQUENCE [LARGE SCALE GENOMIC DNA]</scope>
    <source>
        <strain evidence="1 2">ETA_A8</strain>
    </source>
</reference>
<dbReference type="KEGG" id="aagg:ETAA8_03250"/>
<dbReference type="Proteomes" id="UP000315017">
    <property type="component" value="Chromosome"/>
</dbReference>
<proteinExistence type="predicted"/>
<evidence type="ECO:0000313" key="2">
    <source>
        <dbReference type="Proteomes" id="UP000315017"/>
    </source>
</evidence>
<accession>A0A517Y4T8</accession>
<evidence type="ECO:0008006" key="3">
    <source>
        <dbReference type="Google" id="ProtNLM"/>
    </source>
</evidence>
<dbReference type="AlphaFoldDB" id="A0A517Y4T8"/>
<name>A0A517Y4T8_9BACT</name>
<sequence>METSPEEFLCIRCSRHMKTCCQTCDIYTTLGDVGRIEAYTGQTGFTEFRGPAIPDYADQDDDPIWRDNVFRPDGTRRVLKKQANGDCTFLGNAGCILPLETRPLICRLYPFSYDADGITDELSTGCPTELLRIGQGLLEALDMNLTDAQRWHRQLYEELPKENVNSSRSRVIP</sequence>
<evidence type="ECO:0000313" key="1">
    <source>
        <dbReference type="EMBL" id="QDU25261.1"/>
    </source>
</evidence>